<keyword evidence="1" id="KW-0648">Protein biosynthesis</keyword>
<accession>A0A9W5TCE5</accession>
<dbReference type="EMBL" id="BLIY01000024">
    <property type="protein sequence ID" value="GFE55699.1"/>
    <property type="molecule type" value="Genomic_DNA"/>
</dbReference>
<gene>
    <name evidence="1" type="ORF">BaOVIS_031030</name>
</gene>
<keyword evidence="1" id="KW-0251">Elongation factor</keyword>
<comment type="caution">
    <text evidence="1">The sequence shown here is derived from an EMBL/GenBank/DDBJ whole genome shotgun (WGS) entry which is preliminary data.</text>
</comment>
<proteinExistence type="predicted"/>
<dbReference type="GO" id="GO:0003746">
    <property type="term" value="F:translation elongation factor activity"/>
    <property type="evidence" value="ECO:0007669"/>
    <property type="project" value="UniProtKB-KW"/>
</dbReference>
<name>A0A9W5TCE5_BABOV</name>
<dbReference type="OrthoDB" id="5144463at2759"/>
<reference evidence="1" key="1">
    <citation type="submission" date="2019-12" db="EMBL/GenBank/DDBJ databases">
        <title>Genome sequence of Babesia ovis.</title>
        <authorList>
            <person name="Yamagishi J."/>
            <person name="Sevinc F."/>
            <person name="Xuan X."/>
        </authorList>
    </citation>
    <scope>NUCLEOTIDE SEQUENCE</scope>
    <source>
        <strain evidence="1">Selcuk</strain>
    </source>
</reference>
<protein>
    <submittedName>
        <fullName evidence="1">Elongation factor 2, putative</fullName>
    </submittedName>
</protein>
<evidence type="ECO:0000313" key="2">
    <source>
        <dbReference type="Proteomes" id="UP001057455"/>
    </source>
</evidence>
<dbReference type="Proteomes" id="UP001057455">
    <property type="component" value="Unassembled WGS sequence"/>
</dbReference>
<dbReference type="AlphaFoldDB" id="A0A9W5TCE5"/>
<evidence type="ECO:0000313" key="1">
    <source>
        <dbReference type="EMBL" id="GFE55699.1"/>
    </source>
</evidence>
<organism evidence="1 2">
    <name type="scientific">Babesia ovis</name>
    <dbReference type="NCBI Taxonomy" id="5869"/>
    <lineage>
        <taxon>Eukaryota</taxon>
        <taxon>Sar</taxon>
        <taxon>Alveolata</taxon>
        <taxon>Apicomplexa</taxon>
        <taxon>Aconoidasida</taxon>
        <taxon>Piroplasmida</taxon>
        <taxon>Babesiidae</taxon>
        <taxon>Babesia</taxon>
    </lineage>
</organism>
<sequence length="305" mass="33574">MYLNSKLVVELVEARDVSLQTLPLPNAKDDFVQLGTLLKGVTAHQLPVVKHTLWEGLTRGAGTKGGSETETLGDREVSLDLNKRGTSSVLLVEDVATTLVESAVYTTYGILWTVDIHKEYGLLELGLGSQLTGVETPTAEDVTSWEPDLHNSLKKGLASEITVLTLQFDTNGLKLCLVFLLVVVHDVGEQTANGLHNEVAEGAFRCFRSRLREPYFTGLREEVITPEVVHHLLLRDTELGVVDTSKGLNGESPTVKTRTEGDGTFFGIYLDISHEFIVVCGNDDIHVFNATEEGHVDFFRSHLEF</sequence>
<keyword evidence="2" id="KW-1185">Reference proteome</keyword>